<dbReference type="AlphaFoldDB" id="A0A0H3N5F0"/>
<dbReference type="InterPro" id="IPR013196">
    <property type="entry name" value="HTH_11"/>
</dbReference>
<proteinExistence type="predicted"/>
<dbReference type="PROSITE" id="PS52050">
    <property type="entry name" value="WYL"/>
    <property type="match status" value="1"/>
</dbReference>
<evidence type="ECO:0000313" key="4">
    <source>
        <dbReference type="EMBL" id="CBA65402.1"/>
    </source>
</evidence>
<evidence type="ECO:0000313" key="5">
    <source>
        <dbReference type="Proteomes" id="UP000002068"/>
    </source>
</evidence>
<evidence type="ECO:0000259" key="1">
    <source>
        <dbReference type="Pfam" id="PF08279"/>
    </source>
</evidence>
<dbReference type="Pfam" id="PF08279">
    <property type="entry name" value="HTH_11"/>
    <property type="match status" value="1"/>
</dbReference>
<reference evidence="4 5" key="1">
    <citation type="journal article" date="2009" name="Genome Biol.">
        <title>Comparative genome and phenotypic analysis of Clostridium difficile 027 strains provides insight into the evolution of a hypervirulent bacterium.</title>
        <authorList>
            <person name="Stabler R.A."/>
            <person name="He M."/>
            <person name="Dawson L."/>
            <person name="Martin M."/>
            <person name="Valiente E."/>
            <person name="Corton C."/>
            <person name="Lawley T.D."/>
            <person name="Sebaihia M."/>
            <person name="Quail M.A."/>
            <person name="Rose G."/>
            <person name="Gerding D.N."/>
            <person name="Gibert M."/>
            <person name="Popoff M.R."/>
            <person name="Parkhill J."/>
            <person name="Dougan G."/>
            <person name="Wren B.W."/>
        </authorList>
    </citation>
    <scope>NUCLEOTIDE SEQUENCE [LARGE SCALE GENOMIC DNA]</scope>
    <source>
        <strain evidence="4 5">CD196</strain>
    </source>
</reference>
<dbReference type="Pfam" id="PF25583">
    <property type="entry name" value="WCX"/>
    <property type="match status" value="1"/>
</dbReference>
<dbReference type="Proteomes" id="UP000002068">
    <property type="component" value="Chromosome"/>
</dbReference>
<dbReference type="InterPro" id="IPR026881">
    <property type="entry name" value="WYL_dom"/>
</dbReference>
<name>A0A0H3N5F0_CLODC</name>
<protein>
    <recommendedName>
        <fullName evidence="6">WYL domain-containing protein</fullName>
    </recommendedName>
</protein>
<dbReference type="EMBL" id="FN538970">
    <property type="protein sequence ID" value="CBA65402.1"/>
    <property type="molecule type" value="Genomic_DNA"/>
</dbReference>
<gene>
    <name evidence="4" type="ordered locus">CD196_2771</name>
</gene>
<evidence type="ECO:0008006" key="6">
    <source>
        <dbReference type="Google" id="ProtNLM"/>
    </source>
</evidence>
<evidence type="ECO:0000259" key="2">
    <source>
        <dbReference type="Pfam" id="PF13280"/>
    </source>
</evidence>
<dbReference type="InterPro" id="IPR051534">
    <property type="entry name" value="CBASS_pafABC_assoc_protein"/>
</dbReference>
<accession>A0A0H3N5F0</accession>
<dbReference type="InterPro" id="IPR036388">
    <property type="entry name" value="WH-like_DNA-bd_sf"/>
</dbReference>
<dbReference type="PANTHER" id="PTHR34580">
    <property type="match status" value="1"/>
</dbReference>
<feature type="domain" description="WYL" evidence="2">
    <location>
        <begin position="132"/>
        <end position="197"/>
    </location>
</feature>
<dbReference type="InterPro" id="IPR057727">
    <property type="entry name" value="WCX_dom"/>
</dbReference>
<sequence length="305" mass="36194">MMILIQSRGKMKCKELSEELEVSERQIKSYKMYLEQAGIFINSTPGIYGGYEIDKCNSISLIKLLDSEVSILDMINSQLEYNNDIYKNEFNNIVEKIKAVLNTGEKSDTYMDYFTVQAQRNCDYKSEKNKCNEIIRAYTTKHKFWIEYYSLNSGNSERIVHPYGLFNYKSDTYMVAFCEKRFKFIDFKLCRIKDYKVLEEKYNVDKSFSWDEYSKNSIGIYKGEEINVVIKISHPFSIIIKEKVWVNNQQIIEYDDKSIMFKAKMRGYEEIKSWILSMGAYVEVVEPDRLRNDILSEIEKMKKIY</sequence>
<organism evidence="4 5">
    <name type="scientific">Clostridioides difficile (strain CD196)</name>
    <name type="common">Peptoclostridium difficile</name>
    <dbReference type="NCBI Taxonomy" id="645462"/>
    <lineage>
        <taxon>Bacteria</taxon>
        <taxon>Bacillati</taxon>
        <taxon>Bacillota</taxon>
        <taxon>Clostridia</taxon>
        <taxon>Peptostreptococcales</taxon>
        <taxon>Peptostreptococcaceae</taxon>
        <taxon>Clostridioides</taxon>
    </lineage>
</organism>
<dbReference type="Pfam" id="PF13280">
    <property type="entry name" value="WYL"/>
    <property type="match status" value="1"/>
</dbReference>
<dbReference type="PANTHER" id="PTHR34580:SF1">
    <property type="entry name" value="PROTEIN PAFC"/>
    <property type="match status" value="1"/>
</dbReference>
<feature type="domain" description="WCX" evidence="3">
    <location>
        <begin position="225"/>
        <end position="301"/>
    </location>
</feature>
<feature type="domain" description="Helix-turn-helix type 11" evidence="1">
    <location>
        <begin position="2"/>
        <end position="51"/>
    </location>
</feature>
<evidence type="ECO:0000259" key="3">
    <source>
        <dbReference type="Pfam" id="PF25583"/>
    </source>
</evidence>
<dbReference type="HOGENOM" id="CLU_041141_4_2_9"/>
<dbReference type="Gene3D" id="1.10.10.10">
    <property type="entry name" value="Winged helix-like DNA-binding domain superfamily/Winged helix DNA-binding domain"/>
    <property type="match status" value="1"/>
</dbReference>
<dbReference type="KEGG" id="cdc:CD196_2771"/>